<gene>
    <name evidence="2" type="ORF">AA0117_g9280</name>
</gene>
<dbReference type="AlphaFoldDB" id="A0A4V1WQV2"/>
<feature type="compositionally biased region" description="Acidic residues" evidence="1">
    <location>
        <begin position="68"/>
        <end position="78"/>
    </location>
</feature>
<protein>
    <submittedName>
        <fullName evidence="2">Uncharacterized protein</fullName>
    </submittedName>
</protein>
<feature type="compositionally biased region" description="Polar residues" evidence="1">
    <location>
        <begin position="84"/>
        <end position="94"/>
    </location>
</feature>
<evidence type="ECO:0000313" key="3">
    <source>
        <dbReference type="Proteomes" id="UP000291422"/>
    </source>
</evidence>
<sequence length="94" mass="10226">MINNQYLRLVQGGRLDLEESAKEADARRERGEDLGPPPTPTPKPQRRYGNAGSFPIVPTFSPDRKDESSEDGASEDELTALVFSGTSEGIASFT</sequence>
<reference evidence="3" key="1">
    <citation type="journal article" date="2019" name="bioRxiv">
        <title>Genomics, evolutionary history and diagnostics of the Alternaria alternata species group including apple and Asian pear pathotypes.</title>
        <authorList>
            <person name="Armitage A.D."/>
            <person name="Cockerton H.M."/>
            <person name="Sreenivasaprasad S."/>
            <person name="Woodhall J.W."/>
            <person name="Lane C.R."/>
            <person name="Harrison R.J."/>
            <person name="Clarkson J.P."/>
        </authorList>
    </citation>
    <scope>NUCLEOTIDE SEQUENCE [LARGE SCALE GENOMIC DNA]</scope>
    <source>
        <strain evidence="3">FERA 1177</strain>
    </source>
</reference>
<accession>A0A4V1WQV2</accession>
<dbReference type="Proteomes" id="UP000291422">
    <property type="component" value="Unassembled WGS sequence"/>
</dbReference>
<comment type="caution">
    <text evidence="2">The sequence shown here is derived from an EMBL/GenBank/DDBJ whole genome shotgun (WGS) entry which is preliminary data.</text>
</comment>
<organism evidence="2 3">
    <name type="scientific">Alternaria alternata</name>
    <name type="common">Alternaria rot fungus</name>
    <name type="synonym">Torula alternata</name>
    <dbReference type="NCBI Taxonomy" id="5599"/>
    <lineage>
        <taxon>Eukaryota</taxon>
        <taxon>Fungi</taxon>
        <taxon>Dikarya</taxon>
        <taxon>Ascomycota</taxon>
        <taxon>Pezizomycotina</taxon>
        <taxon>Dothideomycetes</taxon>
        <taxon>Pleosporomycetidae</taxon>
        <taxon>Pleosporales</taxon>
        <taxon>Pleosporineae</taxon>
        <taxon>Pleosporaceae</taxon>
        <taxon>Alternaria</taxon>
        <taxon>Alternaria sect. Alternaria</taxon>
        <taxon>Alternaria alternata complex</taxon>
    </lineage>
</organism>
<feature type="region of interest" description="Disordered" evidence="1">
    <location>
        <begin position="11"/>
        <end position="94"/>
    </location>
</feature>
<name>A0A4V1WQV2_ALTAL</name>
<proteinExistence type="predicted"/>
<dbReference type="EMBL" id="PDXD01000030">
    <property type="protein sequence ID" value="RYN71717.1"/>
    <property type="molecule type" value="Genomic_DNA"/>
</dbReference>
<feature type="compositionally biased region" description="Basic and acidic residues" evidence="1">
    <location>
        <begin position="15"/>
        <end position="33"/>
    </location>
</feature>
<evidence type="ECO:0000256" key="1">
    <source>
        <dbReference type="SAM" id="MobiDB-lite"/>
    </source>
</evidence>
<evidence type="ECO:0000313" key="2">
    <source>
        <dbReference type="EMBL" id="RYN71717.1"/>
    </source>
</evidence>